<gene>
    <name evidence="2" type="ORF">GUITHDRAFT_117101</name>
</gene>
<feature type="domain" description="Protein kinase" evidence="1">
    <location>
        <begin position="1"/>
        <end position="141"/>
    </location>
</feature>
<protein>
    <recommendedName>
        <fullName evidence="1">Protein kinase domain-containing protein</fullName>
    </recommendedName>
</protein>
<organism evidence="2">
    <name type="scientific">Guillardia theta (strain CCMP2712)</name>
    <name type="common">Cryptophyte</name>
    <dbReference type="NCBI Taxonomy" id="905079"/>
    <lineage>
        <taxon>Eukaryota</taxon>
        <taxon>Cryptophyceae</taxon>
        <taxon>Pyrenomonadales</taxon>
        <taxon>Geminigeraceae</taxon>
        <taxon>Guillardia</taxon>
    </lineage>
</organism>
<dbReference type="KEGG" id="gtt:GUITHDRAFT_117101"/>
<dbReference type="GeneID" id="17293439"/>
<dbReference type="InterPro" id="IPR011009">
    <property type="entry name" value="Kinase-like_dom_sf"/>
</dbReference>
<dbReference type="RefSeq" id="XP_005823656.1">
    <property type="nucleotide sequence ID" value="XM_005823599.1"/>
</dbReference>
<dbReference type="GO" id="GO:0005524">
    <property type="term" value="F:ATP binding"/>
    <property type="evidence" value="ECO:0007669"/>
    <property type="project" value="InterPro"/>
</dbReference>
<evidence type="ECO:0000313" key="4">
    <source>
        <dbReference type="Proteomes" id="UP000011087"/>
    </source>
</evidence>
<dbReference type="InterPro" id="IPR000719">
    <property type="entry name" value="Prot_kinase_dom"/>
</dbReference>
<reference evidence="3" key="3">
    <citation type="submission" date="2016-03" db="UniProtKB">
        <authorList>
            <consortium name="EnsemblProtists"/>
        </authorList>
    </citation>
    <scope>IDENTIFICATION</scope>
</reference>
<dbReference type="EnsemblProtists" id="EKX36676">
    <property type="protein sequence ID" value="EKX36676"/>
    <property type="gene ID" value="GUITHDRAFT_117101"/>
</dbReference>
<dbReference type="HOGENOM" id="CLU_1681256_0_0_1"/>
<reference evidence="2 4" key="1">
    <citation type="journal article" date="2012" name="Nature">
        <title>Algal genomes reveal evolutionary mosaicism and the fate of nucleomorphs.</title>
        <authorList>
            <consortium name="DOE Joint Genome Institute"/>
            <person name="Curtis B.A."/>
            <person name="Tanifuji G."/>
            <person name="Burki F."/>
            <person name="Gruber A."/>
            <person name="Irimia M."/>
            <person name="Maruyama S."/>
            <person name="Arias M.C."/>
            <person name="Ball S.G."/>
            <person name="Gile G.H."/>
            <person name="Hirakawa Y."/>
            <person name="Hopkins J.F."/>
            <person name="Kuo A."/>
            <person name="Rensing S.A."/>
            <person name="Schmutz J."/>
            <person name="Symeonidi A."/>
            <person name="Elias M."/>
            <person name="Eveleigh R.J."/>
            <person name="Herman E.K."/>
            <person name="Klute M.J."/>
            <person name="Nakayama T."/>
            <person name="Obornik M."/>
            <person name="Reyes-Prieto A."/>
            <person name="Armbrust E.V."/>
            <person name="Aves S.J."/>
            <person name="Beiko R.G."/>
            <person name="Coutinho P."/>
            <person name="Dacks J.B."/>
            <person name="Durnford D.G."/>
            <person name="Fast N.M."/>
            <person name="Green B.R."/>
            <person name="Grisdale C.J."/>
            <person name="Hempel F."/>
            <person name="Henrissat B."/>
            <person name="Hoppner M.P."/>
            <person name="Ishida K."/>
            <person name="Kim E."/>
            <person name="Koreny L."/>
            <person name="Kroth P.G."/>
            <person name="Liu Y."/>
            <person name="Malik S.B."/>
            <person name="Maier U.G."/>
            <person name="McRose D."/>
            <person name="Mock T."/>
            <person name="Neilson J.A."/>
            <person name="Onodera N.T."/>
            <person name="Poole A.M."/>
            <person name="Pritham E.J."/>
            <person name="Richards T.A."/>
            <person name="Rocap G."/>
            <person name="Roy S.W."/>
            <person name="Sarai C."/>
            <person name="Schaack S."/>
            <person name="Shirato S."/>
            <person name="Slamovits C.H."/>
            <person name="Spencer D.F."/>
            <person name="Suzuki S."/>
            <person name="Worden A.Z."/>
            <person name="Zauner S."/>
            <person name="Barry K."/>
            <person name="Bell C."/>
            <person name="Bharti A.K."/>
            <person name="Crow J.A."/>
            <person name="Grimwood J."/>
            <person name="Kramer R."/>
            <person name="Lindquist E."/>
            <person name="Lucas S."/>
            <person name="Salamov A."/>
            <person name="McFadden G.I."/>
            <person name="Lane C.E."/>
            <person name="Keeling P.J."/>
            <person name="Gray M.W."/>
            <person name="Grigoriev I.V."/>
            <person name="Archibald J.M."/>
        </authorList>
    </citation>
    <scope>NUCLEOTIDE SEQUENCE</scope>
    <source>
        <strain evidence="2 4">CCMP2712</strain>
    </source>
</reference>
<dbReference type="GO" id="GO:0004672">
    <property type="term" value="F:protein kinase activity"/>
    <property type="evidence" value="ECO:0007669"/>
    <property type="project" value="InterPro"/>
</dbReference>
<dbReference type="AlphaFoldDB" id="L1IKA9"/>
<accession>L1IKA9</accession>
<evidence type="ECO:0000313" key="3">
    <source>
        <dbReference type="EnsemblProtists" id="EKX36676"/>
    </source>
</evidence>
<dbReference type="PaxDb" id="55529-EKX36676"/>
<dbReference type="SUPFAM" id="SSF56112">
    <property type="entry name" value="Protein kinase-like (PK-like)"/>
    <property type="match status" value="1"/>
</dbReference>
<dbReference type="Proteomes" id="UP000011087">
    <property type="component" value="Unassembled WGS sequence"/>
</dbReference>
<dbReference type="Pfam" id="PF00069">
    <property type="entry name" value="Pkinase"/>
    <property type="match status" value="1"/>
</dbReference>
<dbReference type="EMBL" id="JH993069">
    <property type="protein sequence ID" value="EKX36676.1"/>
    <property type="molecule type" value="Genomic_DNA"/>
</dbReference>
<sequence>MIVKKYFFIMVFEFLTEQFQEIGCKALNFIYAIGDFGHSYVEHQHEESRSIVAEGMRFVAPEVVLGDFNTMASDIFSTGKILEELLTLAATFKDDMQDEPEEVFNELKTLAASMCFEQPAERPSSQEICEKLDRIGEHPSLRAADYSSSSSSPSVAD</sequence>
<dbReference type="OrthoDB" id="4062651at2759"/>
<dbReference type="Gene3D" id="1.10.510.10">
    <property type="entry name" value="Transferase(Phosphotransferase) domain 1"/>
    <property type="match status" value="1"/>
</dbReference>
<proteinExistence type="predicted"/>
<keyword evidence="4" id="KW-1185">Reference proteome</keyword>
<evidence type="ECO:0000313" key="2">
    <source>
        <dbReference type="EMBL" id="EKX36676.1"/>
    </source>
</evidence>
<name>L1IKA9_GUITC</name>
<dbReference type="PROSITE" id="PS50011">
    <property type="entry name" value="PROTEIN_KINASE_DOM"/>
    <property type="match status" value="1"/>
</dbReference>
<evidence type="ECO:0000259" key="1">
    <source>
        <dbReference type="PROSITE" id="PS50011"/>
    </source>
</evidence>
<reference evidence="4" key="2">
    <citation type="submission" date="2012-11" db="EMBL/GenBank/DDBJ databases">
        <authorList>
            <person name="Kuo A."/>
            <person name="Curtis B.A."/>
            <person name="Tanifuji G."/>
            <person name="Burki F."/>
            <person name="Gruber A."/>
            <person name="Irimia M."/>
            <person name="Maruyama S."/>
            <person name="Arias M.C."/>
            <person name="Ball S.G."/>
            <person name="Gile G.H."/>
            <person name="Hirakawa Y."/>
            <person name="Hopkins J.F."/>
            <person name="Rensing S.A."/>
            <person name="Schmutz J."/>
            <person name="Symeonidi A."/>
            <person name="Elias M."/>
            <person name="Eveleigh R.J."/>
            <person name="Herman E.K."/>
            <person name="Klute M.J."/>
            <person name="Nakayama T."/>
            <person name="Obornik M."/>
            <person name="Reyes-Prieto A."/>
            <person name="Armbrust E.V."/>
            <person name="Aves S.J."/>
            <person name="Beiko R.G."/>
            <person name="Coutinho P."/>
            <person name="Dacks J.B."/>
            <person name="Durnford D.G."/>
            <person name="Fast N.M."/>
            <person name="Green B.R."/>
            <person name="Grisdale C."/>
            <person name="Hempe F."/>
            <person name="Henrissat B."/>
            <person name="Hoppner M.P."/>
            <person name="Ishida K.-I."/>
            <person name="Kim E."/>
            <person name="Koreny L."/>
            <person name="Kroth P.G."/>
            <person name="Liu Y."/>
            <person name="Malik S.-B."/>
            <person name="Maier U.G."/>
            <person name="McRose D."/>
            <person name="Mock T."/>
            <person name="Neilson J.A."/>
            <person name="Onodera N.T."/>
            <person name="Poole A.M."/>
            <person name="Pritham E.J."/>
            <person name="Richards T.A."/>
            <person name="Rocap G."/>
            <person name="Roy S.W."/>
            <person name="Sarai C."/>
            <person name="Schaack S."/>
            <person name="Shirato S."/>
            <person name="Slamovits C.H."/>
            <person name="Spencer D.F."/>
            <person name="Suzuki S."/>
            <person name="Worden A.Z."/>
            <person name="Zauner S."/>
            <person name="Barry K."/>
            <person name="Bell C."/>
            <person name="Bharti A.K."/>
            <person name="Crow J.A."/>
            <person name="Grimwood J."/>
            <person name="Kramer R."/>
            <person name="Lindquist E."/>
            <person name="Lucas S."/>
            <person name="Salamov A."/>
            <person name="McFadden G.I."/>
            <person name="Lane C.E."/>
            <person name="Keeling P.J."/>
            <person name="Gray M.W."/>
            <person name="Grigoriev I.V."/>
            <person name="Archibald J.M."/>
        </authorList>
    </citation>
    <scope>NUCLEOTIDE SEQUENCE</scope>
    <source>
        <strain evidence="4">CCMP2712</strain>
    </source>
</reference>